<name>A0A6C0DGV9_9ZZZZ</name>
<proteinExistence type="predicted"/>
<evidence type="ECO:0000313" key="1">
    <source>
        <dbReference type="EMBL" id="QHT15631.1"/>
    </source>
</evidence>
<organism evidence="1">
    <name type="scientific">viral metagenome</name>
    <dbReference type="NCBI Taxonomy" id="1070528"/>
    <lineage>
        <taxon>unclassified sequences</taxon>
        <taxon>metagenomes</taxon>
        <taxon>organismal metagenomes</taxon>
    </lineage>
</organism>
<accession>A0A6C0DGV9</accession>
<dbReference type="AlphaFoldDB" id="A0A6C0DGV9"/>
<evidence type="ECO:0008006" key="2">
    <source>
        <dbReference type="Google" id="ProtNLM"/>
    </source>
</evidence>
<sequence>MTEANCLFVSSRGIMKSCDVYPSNPVSSTHQCYDYDWVSLKPGTSVYIISSSLPDFFRKAWSQIKVPIILVSGDCDETMPTDLFDAANLQLFLNDPRLIAWFAQNMVSVHPKLHQIPIGMDYHTLSVNTSHAWGPKQTPLEQESVLNLIRKRADDKPRLMKAYANFQFSLKTRYAADRHEALKELNKDLVTYEEKPVARFVTWAKQATHQFVISPHGGGLDCHRTWEALALGCYPIVKTSPMDPLFEGLPVLILEKWSDLRLDKMEMAAKFFSENKMSEKLNLKFWLNKIFAAKQSINAPPENSLELTE</sequence>
<reference evidence="1" key="1">
    <citation type="journal article" date="2020" name="Nature">
        <title>Giant virus diversity and host interactions through global metagenomics.</title>
        <authorList>
            <person name="Schulz F."/>
            <person name="Roux S."/>
            <person name="Paez-Espino D."/>
            <person name="Jungbluth S."/>
            <person name="Walsh D.A."/>
            <person name="Denef V.J."/>
            <person name="McMahon K.D."/>
            <person name="Konstantinidis K.T."/>
            <person name="Eloe-Fadrosh E.A."/>
            <person name="Kyrpides N.C."/>
            <person name="Woyke T."/>
        </authorList>
    </citation>
    <scope>NUCLEOTIDE SEQUENCE</scope>
    <source>
        <strain evidence="1">GVMAG-M-3300023174-176</strain>
    </source>
</reference>
<dbReference type="EMBL" id="MN739613">
    <property type="protein sequence ID" value="QHT15631.1"/>
    <property type="molecule type" value="Genomic_DNA"/>
</dbReference>
<protein>
    <recommendedName>
        <fullName evidence="2">Exostosin GT47 domain-containing protein</fullName>
    </recommendedName>
</protein>